<evidence type="ECO:0000313" key="6">
    <source>
        <dbReference type="EMBL" id="MEN0645431.1"/>
    </source>
</evidence>
<dbReference type="InterPro" id="IPR010899">
    <property type="entry name" value="UPF0344"/>
</dbReference>
<evidence type="ECO:0000256" key="5">
    <source>
        <dbReference type="SAM" id="Phobius"/>
    </source>
</evidence>
<dbReference type="EMBL" id="JBCITK010000001">
    <property type="protein sequence ID" value="MEN0645431.1"/>
    <property type="molecule type" value="Genomic_DNA"/>
</dbReference>
<sequence>MYDILYQVHIGTWIFLLVSIGLNLFYHSSVFKILFRLMSIVMLGSGIALAYEWSFPLVFILKLVLALLLIGLTEMLLKKENPKEQTVLLLCVSGLFLILVLIGFGIIRF</sequence>
<keyword evidence="2 5" id="KW-0812">Transmembrane</keyword>
<evidence type="ECO:0000256" key="3">
    <source>
        <dbReference type="ARBA" id="ARBA00022989"/>
    </source>
</evidence>
<keyword evidence="4 5" id="KW-0472">Membrane</keyword>
<reference evidence="6 7" key="1">
    <citation type="submission" date="2024-03" db="EMBL/GenBank/DDBJ databases">
        <title>Bacilli Hybrid Assemblies.</title>
        <authorList>
            <person name="Kovac J."/>
        </authorList>
    </citation>
    <scope>NUCLEOTIDE SEQUENCE [LARGE SCALE GENOMIC DNA]</scope>
    <source>
        <strain evidence="6 7">FSL R7-0666</strain>
    </source>
</reference>
<accession>A0ABU9VRE1</accession>
<evidence type="ECO:0000256" key="4">
    <source>
        <dbReference type="ARBA" id="ARBA00023136"/>
    </source>
</evidence>
<organism evidence="6 7">
    <name type="scientific">Alkalicoccobacillus gibsonii</name>
    <dbReference type="NCBI Taxonomy" id="79881"/>
    <lineage>
        <taxon>Bacteria</taxon>
        <taxon>Bacillati</taxon>
        <taxon>Bacillota</taxon>
        <taxon>Bacilli</taxon>
        <taxon>Bacillales</taxon>
        <taxon>Bacillaceae</taxon>
        <taxon>Alkalicoccobacillus</taxon>
    </lineage>
</organism>
<gene>
    <name evidence="6" type="ORF">MKY91_19885</name>
</gene>
<name>A0ABU9VRE1_9BACI</name>
<evidence type="ECO:0000313" key="7">
    <source>
        <dbReference type="Proteomes" id="UP001418796"/>
    </source>
</evidence>
<evidence type="ECO:0000256" key="2">
    <source>
        <dbReference type="ARBA" id="ARBA00022692"/>
    </source>
</evidence>
<keyword evidence="1" id="KW-1003">Cell membrane</keyword>
<dbReference type="Proteomes" id="UP001418796">
    <property type="component" value="Unassembled WGS sequence"/>
</dbReference>
<feature type="transmembrane region" description="Helical" evidence="5">
    <location>
        <begin position="33"/>
        <end position="51"/>
    </location>
</feature>
<dbReference type="RefSeq" id="WP_343132004.1">
    <property type="nucleotide sequence ID" value="NZ_JBCITK010000001.1"/>
</dbReference>
<comment type="caution">
    <text evidence="6">The sequence shown here is derived from an EMBL/GenBank/DDBJ whole genome shotgun (WGS) entry which is preliminary data.</text>
</comment>
<keyword evidence="7" id="KW-1185">Reference proteome</keyword>
<protein>
    <submittedName>
        <fullName evidence="6">DUF1516 family protein</fullName>
    </submittedName>
</protein>
<evidence type="ECO:0000256" key="1">
    <source>
        <dbReference type="ARBA" id="ARBA00022475"/>
    </source>
</evidence>
<feature type="transmembrane region" description="Helical" evidence="5">
    <location>
        <begin position="57"/>
        <end position="77"/>
    </location>
</feature>
<keyword evidence="3 5" id="KW-1133">Transmembrane helix</keyword>
<feature type="transmembrane region" description="Helical" evidence="5">
    <location>
        <begin position="6"/>
        <end position="26"/>
    </location>
</feature>
<dbReference type="Pfam" id="PF07457">
    <property type="entry name" value="DUF1516"/>
    <property type="match status" value="1"/>
</dbReference>
<proteinExistence type="predicted"/>
<feature type="transmembrane region" description="Helical" evidence="5">
    <location>
        <begin position="86"/>
        <end position="107"/>
    </location>
</feature>